<dbReference type="OrthoDB" id="10253869at2759"/>
<dbReference type="InterPro" id="IPR009081">
    <property type="entry name" value="PP-bd_ACP"/>
</dbReference>
<keyword evidence="4" id="KW-0436">Ligase</keyword>
<dbReference type="EMBL" id="KQ030519">
    <property type="protein sequence ID" value="KJZ75148.1"/>
    <property type="molecule type" value="Genomic_DNA"/>
</dbReference>
<dbReference type="InterPro" id="IPR042099">
    <property type="entry name" value="ANL_N_sf"/>
</dbReference>
<dbReference type="PROSITE" id="PS50075">
    <property type="entry name" value="CARRIER"/>
    <property type="match status" value="1"/>
</dbReference>
<dbReference type="InterPro" id="IPR045851">
    <property type="entry name" value="AMP-bd_C_sf"/>
</dbReference>
<evidence type="ECO:0000313" key="7">
    <source>
        <dbReference type="Proteomes" id="UP000054481"/>
    </source>
</evidence>
<dbReference type="Pfam" id="PF00550">
    <property type="entry name" value="PP-binding"/>
    <property type="match status" value="1"/>
</dbReference>
<dbReference type="SUPFAM" id="SSF47336">
    <property type="entry name" value="ACP-like"/>
    <property type="match status" value="1"/>
</dbReference>
<dbReference type="Gene3D" id="3.30.559.10">
    <property type="entry name" value="Chloramphenicol acetyltransferase-like domain"/>
    <property type="match status" value="1"/>
</dbReference>
<dbReference type="InterPro" id="IPR025110">
    <property type="entry name" value="AMP-bd_C"/>
</dbReference>
<evidence type="ECO:0000256" key="1">
    <source>
        <dbReference type="ARBA" id="ARBA00006432"/>
    </source>
</evidence>
<keyword evidence="7" id="KW-1185">Reference proteome</keyword>
<dbReference type="Proteomes" id="UP000054481">
    <property type="component" value="Unassembled WGS sequence"/>
</dbReference>
<dbReference type="InterPro" id="IPR023213">
    <property type="entry name" value="CAT-like_dom_sf"/>
</dbReference>
<dbReference type="Gene3D" id="3.30.300.30">
    <property type="match status" value="1"/>
</dbReference>
<evidence type="ECO:0000256" key="2">
    <source>
        <dbReference type="ARBA" id="ARBA00022450"/>
    </source>
</evidence>
<keyword evidence="3" id="KW-0597">Phosphoprotein</keyword>
<dbReference type="PANTHER" id="PTHR43201">
    <property type="entry name" value="ACYL-COA SYNTHETASE"/>
    <property type="match status" value="1"/>
</dbReference>
<dbReference type="Pfam" id="PF00501">
    <property type="entry name" value="AMP-binding"/>
    <property type="match status" value="1"/>
</dbReference>
<feature type="domain" description="Carrier" evidence="5">
    <location>
        <begin position="580"/>
        <end position="656"/>
    </location>
</feature>
<dbReference type="Pfam" id="PF13193">
    <property type="entry name" value="AMP-binding_C"/>
    <property type="match status" value="1"/>
</dbReference>
<dbReference type="Gene3D" id="3.40.50.12780">
    <property type="entry name" value="N-terminal domain of ligase-like"/>
    <property type="match status" value="1"/>
</dbReference>
<dbReference type="InterPro" id="IPR036736">
    <property type="entry name" value="ACP-like_sf"/>
</dbReference>
<dbReference type="SUPFAM" id="SSF56801">
    <property type="entry name" value="Acetyl-CoA synthetase-like"/>
    <property type="match status" value="1"/>
</dbReference>
<gene>
    <name evidence="6" type="ORF">HIM_05342</name>
</gene>
<name>A0A0F7ZUN0_9HYPO</name>
<dbReference type="PANTHER" id="PTHR43201:SF5">
    <property type="entry name" value="MEDIUM-CHAIN ACYL-COA LIGASE ACSF2, MITOCHONDRIAL"/>
    <property type="match status" value="1"/>
</dbReference>
<dbReference type="SUPFAM" id="SSF52777">
    <property type="entry name" value="CoA-dependent acyltransferases"/>
    <property type="match status" value="2"/>
</dbReference>
<evidence type="ECO:0000259" key="5">
    <source>
        <dbReference type="PROSITE" id="PS50075"/>
    </source>
</evidence>
<dbReference type="Gene3D" id="3.30.559.30">
    <property type="entry name" value="Nonribosomal peptide synthetase, condensation domain"/>
    <property type="match status" value="1"/>
</dbReference>
<proteinExistence type="inferred from homology"/>
<reference evidence="6 7" key="1">
    <citation type="journal article" date="2014" name="Genome Biol. Evol.">
        <title>Comparative genomics and transcriptomics analyses reveal divergent lifestyle features of nematode endoparasitic fungus Hirsutella minnesotensis.</title>
        <authorList>
            <person name="Lai Y."/>
            <person name="Liu K."/>
            <person name="Zhang X."/>
            <person name="Zhang X."/>
            <person name="Li K."/>
            <person name="Wang N."/>
            <person name="Shu C."/>
            <person name="Wu Y."/>
            <person name="Wang C."/>
            <person name="Bushley K.E."/>
            <person name="Xiang M."/>
            <person name="Liu X."/>
        </authorList>
    </citation>
    <scope>NUCLEOTIDE SEQUENCE [LARGE SCALE GENOMIC DNA]</scope>
    <source>
        <strain evidence="6 7">3608</strain>
    </source>
</reference>
<comment type="similarity">
    <text evidence="1">Belongs to the ATP-dependent AMP-binding enzyme family.</text>
</comment>
<dbReference type="InterPro" id="IPR020845">
    <property type="entry name" value="AMP-binding_CS"/>
</dbReference>
<evidence type="ECO:0000313" key="6">
    <source>
        <dbReference type="EMBL" id="KJZ75148.1"/>
    </source>
</evidence>
<keyword evidence="2" id="KW-0596">Phosphopantetheine</keyword>
<dbReference type="PROSITE" id="PS00455">
    <property type="entry name" value="AMP_BINDING"/>
    <property type="match status" value="1"/>
</dbReference>
<dbReference type="AlphaFoldDB" id="A0A0F7ZUN0"/>
<evidence type="ECO:0000256" key="4">
    <source>
        <dbReference type="ARBA" id="ARBA00022598"/>
    </source>
</evidence>
<dbReference type="CDD" id="cd04433">
    <property type="entry name" value="AFD_class_I"/>
    <property type="match status" value="1"/>
</dbReference>
<organism evidence="6 7">
    <name type="scientific">Hirsutella minnesotensis 3608</name>
    <dbReference type="NCBI Taxonomy" id="1043627"/>
    <lineage>
        <taxon>Eukaryota</taxon>
        <taxon>Fungi</taxon>
        <taxon>Dikarya</taxon>
        <taxon>Ascomycota</taxon>
        <taxon>Pezizomycotina</taxon>
        <taxon>Sordariomycetes</taxon>
        <taxon>Hypocreomycetidae</taxon>
        <taxon>Hypocreales</taxon>
        <taxon>Ophiocordycipitaceae</taxon>
        <taxon>Hirsutella</taxon>
    </lineage>
</organism>
<sequence>MSQTLQFSEALGGPCPARPSIWKRLEESAAKFPNRLAVASLHQAPDLYCVARAGDLDRTYLRWSYAQLDAAVNRFAIGLRRLGLTRGDTLATYLTNSVEFVISFWAAHRLGCTFAPNSPQSLRNDLESHHVLDVLPPAMVIVDKFDSAVRFDKVSHRAASTLKKILASNASTDSLSSWISFATLLTSDNNRPIQINGAKSRDGKRFDESENDECVTVLFTSGTTSVPKGAPHTDKTLNAFCENLSLGGVSEENVLCSVSPNNHAFGYFPILHFMMNGGAIVYPSPTFDAETMLEALQLEGVTHTALVPATLPALAEALRARDDQLDSSLVDVCLVGSPVTADNLRFVMDKLRSKAASTGFSMTEGSPVWTAPVTNSEELIHTTGTFSGRPSPGASVKICAQNSREPLPLGQPGELHQAGPGLIRSYLGSCADNDQFYFDATGRRWFITGDQAVMHPDGRVSITGRYKDIINRGGEKIAPAAMEAIIQSACGLEVQVVGAPDPVAGQVPVVIVKSDTRMDAKAIRDAVAQNMGPACAPDAVIALCEIGVDDFPRTASGKVQKRVLASMVAESMSKRYDLQQEQRSVKEDVLQAYSDATGIASEDLDLTASTTLFMDSIVSMRVRDRLRKYAGLILSMNDMAANPTIESQIAMLEKRDPRQRTTDSIAVPSQRLIADNRITAFDGDAQTDEAKHLKAVISKTIGTECLGYLDVADIIPAPDLLEVLQSTGIMDTLNFAIAVLAQRCTVEILRLALENALANNPIFTSFYVKDQHEEPYYATIKPCNELWNLCILEGRSLDDTAQLHQLAVNYPHPDHANVPGPLSRCIVTEVKETKSAGFVMYLNHLVHDASSLRLFLEDVNQGISDSSRQLPRHVDFRIWADSFNALRHSPAADVSVRFHVRHLRDLHHHKRALYPSAGNPRQPNRHNPDGLDYAFNAPDILHLKREYPELTGSIVFKAALALVNVSRTKYTHAVFNNFEAGRTRFPFIPSSLETLSPTSFEASDVNGPVMQNVCNVIKVAPEETAACFMCRLQAYQLELTKHAHAPLRRILDALRAEGRLADEVLVDVLRAQHISWIPGLLGEYKRLQICKIGLRPALGLVLIGSLGGPQATTFQCLVRWDGANFSQVLATSFLADLEAAILWLCETGNWNRPVKEYLDKTSR</sequence>
<dbReference type="InterPro" id="IPR000873">
    <property type="entry name" value="AMP-dep_synth/lig_dom"/>
</dbReference>
<protein>
    <recommendedName>
        <fullName evidence="5">Carrier domain-containing protein</fullName>
    </recommendedName>
</protein>
<dbReference type="GO" id="GO:0031956">
    <property type="term" value="F:medium-chain fatty acid-CoA ligase activity"/>
    <property type="evidence" value="ECO:0007669"/>
    <property type="project" value="TreeGrafter"/>
</dbReference>
<evidence type="ECO:0000256" key="3">
    <source>
        <dbReference type="ARBA" id="ARBA00022553"/>
    </source>
</evidence>
<dbReference type="GO" id="GO:0006631">
    <property type="term" value="P:fatty acid metabolic process"/>
    <property type="evidence" value="ECO:0007669"/>
    <property type="project" value="TreeGrafter"/>
</dbReference>
<accession>A0A0F7ZUN0</accession>